<dbReference type="Pfam" id="PF01370">
    <property type="entry name" value="Epimerase"/>
    <property type="match status" value="1"/>
</dbReference>
<dbReference type="PANTHER" id="PTHR10366:SF564">
    <property type="entry name" value="STEROL-4-ALPHA-CARBOXYLATE 3-DEHYDROGENASE, DECARBOXYLATING"/>
    <property type="match status" value="1"/>
</dbReference>
<dbReference type="Gene3D" id="3.40.50.720">
    <property type="entry name" value="NAD(P)-binding Rossmann-like Domain"/>
    <property type="match status" value="1"/>
</dbReference>
<name>A0A3M7ALK7_HORWE</name>
<evidence type="ECO:0000259" key="3">
    <source>
        <dbReference type="Pfam" id="PF01370"/>
    </source>
</evidence>
<accession>A0A3M7ALK7</accession>
<sequence length="333" mass="35840">MPSKVLLTGATGFIGAHVLRILVEKGYDVVAVVRSADKARHLEDQYPAGKVSHAVVADITADGAFDRAVQSDPPFDAVIHAASPFHFHSKEFQSDILDPAVKGTTGILKSVKAHAPGVRRVVVTSSMAAVLDLKNPPDLYDETAWNPVSLEEAQSGPILAYMGSKTFAERAARDFVSREKPSFDLVTIHPPGVCGPPIHKLESLDAVNTSNHVFAGLLQGEWQGAVPDSPLSQWVDVRDIALAHVRAIELPQASNRRILIVAGYTSNEQVATIVARGFPALRGKLPSNFGKTTSTKVSKVDPQFAKSELRIVFTSLEASVTDTIEALLPLIKY</sequence>
<keyword evidence="1" id="KW-0560">Oxidoreductase</keyword>
<dbReference type="Proteomes" id="UP000271337">
    <property type="component" value="Unassembled WGS sequence"/>
</dbReference>
<feature type="domain" description="NAD-dependent epimerase/dehydratase" evidence="3">
    <location>
        <begin position="5"/>
        <end position="255"/>
    </location>
</feature>
<dbReference type="EMBL" id="QWIM01001134">
    <property type="protein sequence ID" value="RMY28219.1"/>
    <property type="molecule type" value="Genomic_DNA"/>
</dbReference>
<evidence type="ECO:0000313" key="6">
    <source>
        <dbReference type="Proteomes" id="UP000271337"/>
    </source>
</evidence>
<dbReference type="InterPro" id="IPR050425">
    <property type="entry name" value="NAD(P)_dehydrat-like"/>
</dbReference>
<organism evidence="5 7">
    <name type="scientific">Hortaea werneckii</name>
    <name type="common">Black yeast</name>
    <name type="synonym">Cladosporium werneckii</name>
    <dbReference type="NCBI Taxonomy" id="91943"/>
    <lineage>
        <taxon>Eukaryota</taxon>
        <taxon>Fungi</taxon>
        <taxon>Dikarya</taxon>
        <taxon>Ascomycota</taxon>
        <taxon>Pezizomycotina</taxon>
        <taxon>Dothideomycetes</taxon>
        <taxon>Dothideomycetidae</taxon>
        <taxon>Mycosphaerellales</taxon>
        <taxon>Teratosphaeriaceae</taxon>
        <taxon>Hortaea</taxon>
    </lineage>
</organism>
<dbReference type="AlphaFoldDB" id="A0A3M7ALK7"/>
<comment type="caution">
    <text evidence="5">The sequence shown here is derived from an EMBL/GenBank/DDBJ whole genome shotgun (WGS) entry which is preliminary data.</text>
</comment>
<dbReference type="SUPFAM" id="SSF51735">
    <property type="entry name" value="NAD(P)-binding Rossmann-fold domains"/>
    <property type="match status" value="1"/>
</dbReference>
<dbReference type="OrthoDB" id="2735536at2759"/>
<evidence type="ECO:0000313" key="5">
    <source>
        <dbReference type="EMBL" id="RMY28219.1"/>
    </source>
</evidence>
<evidence type="ECO:0000256" key="2">
    <source>
        <dbReference type="ARBA" id="ARBA00023445"/>
    </source>
</evidence>
<gene>
    <name evidence="5" type="ORF">D0866_09572</name>
    <name evidence="4" type="ORF">D0867_09644</name>
</gene>
<dbReference type="Proteomes" id="UP000276864">
    <property type="component" value="Unassembled WGS sequence"/>
</dbReference>
<dbReference type="EMBL" id="QWIL01001185">
    <property type="protein sequence ID" value="RMY06577.1"/>
    <property type="molecule type" value="Genomic_DNA"/>
</dbReference>
<evidence type="ECO:0000313" key="7">
    <source>
        <dbReference type="Proteomes" id="UP000276864"/>
    </source>
</evidence>
<reference evidence="6 7" key="1">
    <citation type="journal article" date="2018" name="BMC Genomics">
        <title>Genomic evidence for intraspecific hybridization in a clonal and extremely halotolerant yeast.</title>
        <authorList>
            <person name="Gostincar C."/>
            <person name="Stajich J.E."/>
            <person name="Zupancic J."/>
            <person name="Zalar P."/>
            <person name="Gunde-Cimerman N."/>
        </authorList>
    </citation>
    <scope>NUCLEOTIDE SEQUENCE [LARGE SCALE GENOMIC DNA]</scope>
    <source>
        <strain evidence="5 7">EXF-6651</strain>
        <strain evidence="4 6">EXF-6669</strain>
    </source>
</reference>
<protein>
    <recommendedName>
        <fullName evidence="3">NAD-dependent epimerase/dehydratase domain-containing protein</fullName>
    </recommendedName>
</protein>
<dbReference type="FunFam" id="3.40.50.720:FF:000191">
    <property type="entry name" value="Methylglyoxal reductase (NADPH-dependent)"/>
    <property type="match status" value="1"/>
</dbReference>
<evidence type="ECO:0000256" key="1">
    <source>
        <dbReference type="ARBA" id="ARBA00023002"/>
    </source>
</evidence>
<dbReference type="CDD" id="cd05227">
    <property type="entry name" value="AR_SDR_e"/>
    <property type="match status" value="1"/>
</dbReference>
<comment type="similarity">
    <text evidence="2">Belongs to the NAD(P)-dependent epimerase/dehydratase family. Dihydroflavonol-4-reductase subfamily.</text>
</comment>
<dbReference type="PANTHER" id="PTHR10366">
    <property type="entry name" value="NAD DEPENDENT EPIMERASE/DEHYDRATASE"/>
    <property type="match status" value="1"/>
</dbReference>
<dbReference type="GO" id="GO:0016616">
    <property type="term" value="F:oxidoreductase activity, acting on the CH-OH group of donors, NAD or NADP as acceptor"/>
    <property type="evidence" value="ECO:0007669"/>
    <property type="project" value="TreeGrafter"/>
</dbReference>
<dbReference type="InterPro" id="IPR001509">
    <property type="entry name" value="Epimerase_deHydtase"/>
</dbReference>
<proteinExistence type="inferred from homology"/>
<evidence type="ECO:0000313" key="4">
    <source>
        <dbReference type="EMBL" id="RMY06577.1"/>
    </source>
</evidence>
<dbReference type="InterPro" id="IPR036291">
    <property type="entry name" value="NAD(P)-bd_dom_sf"/>
</dbReference>